<evidence type="ECO:0000256" key="1">
    <source>
        <dbReference type="ARBA" id="ARBA00004167"/>
    </source>
</evidence>
<comment type="subcellular location">
    <subcellularLocation>
        <location evidence="1">Membrane</location>
        <topology evidence="1">Single-pass membrane protein</topology>
    </subcellularLocation>
</comment>
<dbReference type="PANTHER" id="PTHR13504">
    <property type="entry name" value="FIDO DOMAIN-CONTAINING PROTEIN DDB_G0283145"/>
    <property type="match status" value="1"/>
</dbReference>
<evidence type="ECO:0000256" key="2">
    <source>
        <dbReference type="ARBA" id="ARBA00022692"/>
    </source>
</evidence>
<sequence length="293" mass="34173">MLRRIIPSSAFAYGTRGSQFRLLFSSSVKFQELSARQERERQELLEKIYLPLYGTRKMPGWIELLESGKLWEDYFHPFRWTSRDYEGNTLTVHDTQAIWEKLKKNNLDILLENRKLPLPGPRSLSDKPENEVIEIRNHLLSNYLVNTPKEKFEWEDEICYAGEFRKIGVMASHVHLTVYPYPQEVPALMKRFIEFCDESIKNDSLHPLILASRVFSSLNHVHPFVDGNGRVARSVMALYLIRNGYPPIVFQQMTSGSMAACLYTAQAGNDLTFLYNVVLQNVISILMRYRYQQ</sequence>
<evidence type="ECO:0000256" key="7">
    <source>
        <dbReference type="ARBA" id="ARBA00022989"/>
    </source>
</evidence>
<evidence type="ECO:0000256" key="3">
    <source>
        <dbReference type="ARBA" id="ARBA00022737"/>
    </source>
</evidence>
<dbReference type="EMBL" id="CAJVPJ010001646">
    <property type="protein sequence ID" value="CAG8599041.1"/>
    <property type="molecule type" value="Genomic_DNA"/>
</dbReference>
<evidence type="ECO:0000313" key="12">
    <source>
        <dbReference type="EMBL" id="CAG8599041.1"/>
    </source>
</evidence>
<dbReference type="InterPro" id="IPR036597">
    <property type="entry name" value="Fido-like_dom_sf"/>
</dbReference>
<evidence type="ECO:0000259" key="11">
    <source>
        <dbReference type="PROSITE" id="PS51459"/>
    </source>
</evidence>
<dbReference type="InterPro" id="IPR040198">
    <property type="entry name" value="Fido_containing"/>
</dbReference>
<dbReference type="SUPFAM" id="SSF140931">
    <property type="entry name" value="Fic-like"/>
    <property type="match status" value="1"/>
</dbReference>
<evidence type="ECO:0000256" key="6">
    <source>
        <dbReference type="ARBA" id="ARBA00022840"/>
    </source>
</evidence>
<evidence type="ECO:0000256" key="10">
    <source>
        <dbReference type="PIRSR" id="PIRSR640198-2"/>
    </source>
</evidence>
<dbReference type="GO" id="GO:0005524">
    <property type="term" value="F:ATP binding"/>
    <property type="evidence" value="ECO:0007669"/>
    <property type="project" value="UniProtKB-KW"/>
</dbReference>
<dbReference type="GO" id="GO:0016020">
    <property type="term" value="C:membrane"/>
    <property type="evidence" value="ECO:0007669"/>
    <property type="project" value="UniProtKB-SubCell"/>
</dbReference>
<accession>A0A9N9CD01</accession>
<evidence type="ECO:0000256" key="4">
    <source>
        <dbReference type="ARBA" id="ARBA00022741"/>
    </source>
</evidence>
<protein>
    <submittedName>
        <fullName evidence="12">5394_t:CDS:1</fullName>
    </submittedName>
</protein>
<dbReference type="PANTHER" id="PTHR13504:SF34">
    <property type="entry name" value="PROTEIN ADENYLYLTRANSFERASE FICD"/>
    <property type="match status" value="1"/>
</dbReference>
<feature type="active site" evidence="9">
    <location>
        <position position="222"/>
    </location>
</feature>
<keyword evidence="7" id="KW-1133">Transmembrane helix</keyword>
<evidence type="ECO:0000313" key="13">
    <source>
        <dbReference type="Proteomes" id="UP000789572"/>
    </source>
</evidence>
<evidence type="ECO:0000256" key="9">
    <source>
        <dbReference type="PIRSR" id="PIRSR640198-1"/>
    </source>
</evidence>
<keyword evidence="6 10" id="KW-0067">ATP-binding</keyword>
<keyword evidence="13" id="KW-1185">Reference proteome</keyword>
<evidence type="ECO:0000256" key="8">
    <source>
        <dbReference type="ARBA" id="ARBA00023136"/>
    </source>
</evidence>
<dbReference type="PROSITE" id="PS51459">
    <property type="entry name" value="FIDO"/>
    <property type="match status" value="1"/>
</dbReference>
<keyword evidence="8" id="KW-0472">Membrane</keyword>
<dbReference type="OrthoDB" id="439046at2759"/>
<keyword evidence="5" id="KW-0802">TPR repeat</keyword>
<proteinExistence type="predicted"/>
<keyword evidence="4 10" id="KW-0547">Nucleotide-binding</keyword>
<feature type="domain" description="Fido" evidence="11">
    <location>
        <begin position="139"/>
        <end position="288"/>
    </location>
</feature>
<organism evidence="12 13">
    <name type="scientific">Paraglomus occultum</name>
    <dbReference type="NCBI Taxonomy" id="144539"/>
    <lineage>
        <taxon>Eukaryota</taxon>
        <taxon>Fungi</taxon>
        <taxon>Fungi incertae sedis</taxon>
        <taxon>Mucoromycota</taxon>
        <taxon>Glomeromycotina</taxon>
        <taxon>Glomeromycetes</taxon>
        <taxon>Paraglomerales</taxon>
        <taxon>Paraglomeraceae</taxon>
        <taxon>Paraglomus</taxon>
    </lineage>
</organism>
<name>A0A9N9CD01_9GLOM</name>
<dbReference type="InterPro" id="IPR003812">
    <property type="entry name" value="Fido"/>
</dbReference>
<feature type="binding site" evidence="10">
    <location>
        <begin position="226"/>
        <end position="233"/>
    </location>
    <ligand>
        <name>ATP</name>
        <dbReference type="ChEBI" id="CHEBI:30616"/>
    </ligand>
</feature>
<keyword evidence="2" id="KW-0812">Transmembrane</keyword>
<dbReference type="Gene3D" id="1.10.3290.10">
    <property type="entry name" value="Fido-like domain"/>
    <property type="match status" value="1"/>
</dbReference>
<dbReference type="Pfam" id="PF02661">
    <property type="entry name" value="Fic"/>
    <property type="match status" value="1"/>
</dbReference>
<gene>
    <name evidence="12" type="ORF">POCULU_LOCUS7367</name>
</gene>
<dbReference type="AlphaFoldDB" id="A0A9N9CD01"/>
<comment type="caution">
    <text evidence="12">The sequence shown here is derived from an EMBL/GenBank/DDBJ whole genome shotgun (WGS) entry which is preliminary data.</text>
</comment>
<evidence type="ECO:0000256" key="5">
    <source>
        <dbReference type="ARBA" id="ARBA00022803"/>
    </source>
</evidence>
<dbReference type="Proteomes" id="UP000789572">
    <property type="component" value="Unassembled WGS sequence"/>
</dbReference>
<reference evidence="12" key="1">
    <citation type="submission" date="2021-06" db="EMBL/GenBank/DDBJ databases">
        <authorList>
            <person name="Kallberg Y."/>
            <person name="Tangrot J."/>
            <person name="Rosling A."/>
        </authorList>
    </citation>
    <scope>NUCLEOTIDE SEQUENCE</scope>
    <source>
        <strain evidence="12">IA702</strain>
    </source>
</reference>
<keyword evidence="3" id="KW-0677">Repeat</keyword>